<keyword evidence="3" id="KW-1185">Reference proteome</keyword>
<protein>
    <recommendedName>
        <fullName evidence="1">vWA-MoxR associated protein N-terminal HTH domain-containing protein</fullName>
    </recommendedName>
</protein>
<feature type="domain" description="vWA-MoxR associated protein N-terminal HTH" evidence="1">
    <location>
        <begin position="1"/>
        <end position="43"/>
    </location>
</feature>
<dbReference type="InterPro" id="IPR027417">
    <property type="entry name" value="P-loop_NTPase"/>
</dbReference>
<proteinExistence type="predicted"/>
<comment type="caution">
    <text evidence="2">The sequence shown here is derived from an EMBL/GenBank/DDBJ whole genome shotgun (WGS) entry which is preliminary data.</text>
</comment>
<evidence type="ECO:0000259" key="1">
    <source>
        <dbReference type="Pfam" id="PF26355"/>
    </source>
</evidence>
<sequence>MAKSCNYAPNTLSKDYGKKLWDKLSEALGEEVSKKNFREALKRKWDEQELSTIQNNFSVNIPIPKKETEVEKTIYIERQPISSIRVAPEYLEKVKSAVKSNNFPSQKNLAIELGIALSTVSNFLNCRPVYFLHFTEICEKLGLDWQAIAQTPERERKIENAIYIERPPIESICYETLLQPGSLIRIKAPKQMGKTFLTNRILEQGKKHNYQAASINLLDADTTDFQDLDKFLRWFCRGLGRELNVPKEILNESWDEEDSSKVNCKIYFEECLLPKVTEALVLCIDNIDLIFPHPIAEDFLGLLRSWHETAKRKNLWKKLRLVVVHSTEVYITLDINQSPFNVGEPIELPEFNLEQVRKLTENYQLNWQAEKVKQLTDVMGGHPFLLDRALSYLAIRQNLTLSELLEKAPTNEGIYRSHLQELLSILETNPELKAAFHKVVMATECVNLESMLTYKLYSLGLVKLVGNNVIPRCELYRQYFYERL</sequence>
<evidence type="ECO:0000313" key="2">
    <source>
        <dbReference type="EMBL" id="RQH57481.1"/>
    </source>
</evidence>
<organism evidence="2 3">
    <name type="scientific">Okeania hirsuta</name>
    <dbReference type="NCBI Taxonomy" id="1458930"/>
    <lineage>
        <taxon>Bacteria</taxon>
        <taxon>Bacillati</taxon>
        <taxon>Cyanobacteriota</taxon>
        <taxon>Cyanophyceae</taxon>
        <taxon>Oscillatoriophycideae</taxon>
        <taxon>Oscillatoriales</taxon>
        <taxon>Microcoleaceae</taxon>
        <taxon>Okeania</taxon>
    </lineage>
</organism>
<dbReference type="InterPro" id="IPR058651">
    <property type="entry name" value="HTH_VMAP-M9"/>
</dbReference>
<gene>
    <name evidence="2" type="ORF">D5R40_00940</name>
</gene>
<accession>A0A3N6PVE1</accession>
<name>A0A3N6PVE1_9CYAN</name>
<dbReference type="Proteomes" id="UP000269154">
    <property type="component" value="Unassembled WGS sequence"/>
</dbReference>
<dbReference type="Pfam" id="PF26355">
    <property type="entry name" value="HTH_VMAP-M9"/>
    <property type="match status" value="1"/>
</dbReference>
<dbReference type="Gene3D" id="3.40.50.300">
    <property type="entry name" value="P-loop containing nucleotide triphosphate hydrolases"/>
    <property type="match status" value="1"/>
</dbReference>
<dbReference type="AlphaFoldDB" id="A0A3N6PVE1"/>
<evidence type="ECO:0000313" key="3">
    <source>
        <dbReference type="Proteomes" id="UP000269154"/>
    </source>
</evidence>
<dbReference type="Pfam" id="PF14516">
    <property type="entry name" value="AAA_35"/>
    <property type="match status" value="1"/>
</dbReference>
<dbReference type="SUPFAM" id="SSF52540">
    <property type="entry name" value="P-loop containing nucleoside triphosphate hydrolases"/>
    <property type="match status" value="1"/>
</dbReference>
<reference evidence="2 3" key="1">
    <citation type="journal article" date="2018" name="ACS Chem. Biol.">
        <title>Ketoreductase domain dysfunction expands chemodiversity: malyngamide biosynthesis in the cyanobacterium Okeania hirsuta.</title>
        <authorList>
            <person name="Moss N.A."/>
            <person name="Leao T."/>
            <person name="Rankin M."/>
            <person name="McCullough T.M."/>
            <person name="Qu P."/>
            <person name="Korobeynikov A."/>
            <person name="Smith J.L."/>
            <person name="Gerwick L."/>
            <person name="Gerwick W.H."/>
        </authorList>
    </citation>
    <scope>NUCLEOTIDE SEQUENCE [LARGE SCALE GENOMIC DNA]</scope>
    <source>
        <strain evidence="2 3">PAB10Feb10-1</strain>
    </source>
</reference>
<dbReference type="OrthoDB" id="502668at2"/>
<dbReference type="EMBL" id="RCBY01000003">
    <property type="protein sequence ID" value="RQH57481.1"/>
    <property type="molecule type" value="Genomic_DNA"/>
</dbReference>